<dbReference type="RefSeq" id="WP_145397658.1">
    <property type="nucleotide sequence ID" value="NZ_VLKU01000005.1"/>
</dbReference>
<sequence length="239" mass="26219">MRRILAISGKDRVQLLQGLVTNDVAHGPSWSALLTPQGKYLSDFLVIPDGDRLLIDIDERLADDLLRRLSMYKLRSDVQIAATDIQVSRGTGPAPEGAIADPRHEALGWRLYGPEGGDDGTDWDAIRVEHTIPETLAELIPNETFILEAGFDRLNGVDFRKGCFVGQEVTARMKHKTELRKGLRTVSVEGEATPGTPILMEDGREAGVLFTQSGGRAIAYLRFDRMNGPLTAGEARVQA</sequence>
<dbReference type="PANTHER" id="PTHR22602">
    <property type="entry name" value="TRANSFERASE CAF17, MITOCHONDRIAL-RELATED"/>
    <property type="match status" value="1"/>
</dbReference>
<dbReference type="InterPro" id="IPR045179">
    <property type="entry name" value="YgfZ/GcvT"/>
</dbReference>
<reference evidence="3 4" key="1">
    <citation type="journal article" date="2015" name="Stand. Genomic Sci.">
        <title>Genomic Encyclopedia of Bacterial and Archaeal Type Strains, Phase III: the genomes of soil and plant-associated and newly described type strains.</title>
        <authorList>
            <person name="Whitman W.B."/>
            <person name="Woyke T."/>
            <person name="Klenk H.P."/>
            <person name="Zhou Y."/>
            <person name="Lilburn T.G."/>
            <person name="Beck B.J."/>
            <person name="De Vos P."/>
            <person name="Vandamme P."/>
            <person name="Eisen J.A."/>
            <person name="Garrity G."/>
            <person name="Hugenholtz P."/>
            <person name="Kyrpides N.C."/>
        </authorList>
    </citation>
    <scope>NUCLEOTIDE SEQUENCE [LARGE SCALE GENOMIC DNA]</scope>
    <source>
        <strain evidence="3 4">CGMCC 1.5364</strain>
    </source>
</reference>
<organism evidence="3 4">
    <name type="scientific">Paracoccus sulfuroxidans</name>
    <dbReference type="NCBI Taxonomy" id="384678"/>
    <lineage>
        <taxon>Bacteria</taxon>
        <taxon>Pseudomonadati</taxon>
        <taxon>Pseudomonadota</taxon>
        <taxon>Alphaproteobacteria</taxon>
        <taxon>Rhodobacterales</taxon>
        <taxon>Paracoccaceae</taxon>
        <taxon>Paracoccus</taxon>
    </lineage>
</organism>
<protein>
    <recommendedName>
        <fullName evidence="2">CAF17 C-terminal domain-containing protein</fullName>
    </recommendedName>
</protein>
<name>A0A562NQ56_9RHOB</name>
<dbReference type="InterPro" id="IPR027266">
    <property type="entry name" value="TrmE/GcvT-like"/>
</dbReference>
<evidence type="ECO:0000313" key="4">
    <source>
        <dbReference type="Proteomes" id="UP000316225"/>
    </source>
</evidence>
<proteinExistence type="predicted"/>
<dbReference type="NCBIfam" id="TIGR03317">
    <property type="entry name" value="ygfZ_signature"/>
    <property type="match status" value="1"/>
</dbReference>
<dbReference type="GO" id="GO:0016226">
    <property type="term" value="P:iron-sulfur cluster assembly"/>
    <property type="evidence" value="ECO:0007669"/>
    <property type="project" value="TreeGrafter"/>
</dbReference>
<keyword evidence="4" id="KW-1185">Reference proteome</keyword>
<keyword evidence="1" id="KW-0809">Transit peptide</keyword>
<gene>
    <name evidence="3" type="ORF">IQ24_01835</name>
</gene>
<evidence type="ECO:0000259" key="2">
    <source>
        <dbReference type="Pfam" id="PF25455"/>
    </source>
</evidence>
<accession>A0A562NQ56</accession>
<dbReference type="OrthoDB" id="9796287at2"/>
<dbReference type="InterPro" id="IPR017703">
    <property type="entry name" value="YgfZ/GCV_T_CS"/>
</dbReference>
<dbReference type="Proteomes" id="UP000316225">
    <property type="component" value="Unassembled WGS sequence"/>
</dbReference>
<dbReference type="EMBL" id="VLKU01000005">
    <property type="protein sequence ID" value="TWI34318.1"/>
    <property type="molecule type" value="Genomic_DNA"/>
</dbReference>
<evidence type="ECO:0000256" key="1">
    <source>
        <dbReference type="ARBA" id="ARBA00022946"/>
    </source>
</evidence>
<dbReference type="InterPro" id="IPR057460">
    <property type="entry name" value="CAF17_C"/>
</dbReference>
<dbReference type="Pfam" id="PF25455">
    <property type="entry name" value="Beta-barrel_CAF17_C"/>
    <property type="match status" value="1"/>
</dbReference>
<dbReference type="SUPFAM" id="SSF103025">
    <property type="entry name" value="Folate-binding domain"/>
    <property type="match status" value="1"/>
</dbReference>
<dbReference type="PANTHER" id="PTHR22602:SF0">
    <property type="entry name" value="TRANSFERASE CAF17, MITOCHONDRIAL-RELATED"/>
    <property type="match status" value="1"/>
</dbReference>
<dbReference type="Gene3D" id="3.30.1360.120">
    <property type="entry name" value="Probable tRNA modification gtpase trme, domain 1"/>
    <property type="match status" value="2"/>
</dbReference>
<feature type="domain" description="CAF17 C-terminal" evidence="2">
    <location>
        <begin position="180"/>
        <end position="239"/>
    </location>
</feature>
<dbReference type="AlphaFoldDB" id="A0A562NQ56"/>
<evidence type="ECO:0000313" key="3">
    <source>
        <dbReference type="EMBL" id="TWI34318.1"/>
    </source>
</evidence>
<comment type="caution">
    <text evidence="3">The sequence shown here is derived from an EMBL/GenBank/DDBJ whole genome shotgun (WGS) entry which is preliminary data.</text>
</comment>